<keyword evidence="9" id="KW-1185">Reference proteome</keyword>
<keyword evidence="3 5" id="KW-0540">Nuclease</keyword>
<dbReference type="Gene3D" id="3.30.420.140">
    <property type="entry name" value="YqgF/RNase H-like domain"/>
    <property type="match status" value="1"/>
</dbReference>
<dbReference type="HAMAP" id="MF_00651">
    <property type="entry name" value="Nuclease_YqgF"/>
    <property type="match status" value="1"/>
</dbReference>
<dbReference type="EMBL" id="FOUF01000034">
    <property type="protein sequence ID" value="SFM79063.1"/>
    <property type="molecule type" value="Genomic_DNA"/>
</dbReference>
<sequence length="171" mass="18815">MPNSSDTQTALATENSSHETARMTGETIQSKAGTVLAFDFGERRIGVAVGEQGLQLAHPLTTIDCVMTKQRFEAIAKLIETWQPVLLVVGLPTHADGTEHELTRLSQRFARRLEGRFGIKTCLVDERYTTIAARSSLVELGIKGKKQKPMLDQIAAQHILQSFFDGDYAAT</sequence>
<dbReference type="InterPro" id="IPR005227">
    <property type="entry name" value="YqgF"/>
</dbReference>
<dbReference type="SUPFAM" id="SSF53098">
    <property type="entry name" value="Ribonuclease H-like"/>
    <property type="match status" value="1"/>
</dbReference>
<feature type="region of interest" description="Disordered" evidence="6">
    <location>
        <begin position="1"/>
        <end position="26"/>
    </location>
</feature>
<keyword evidence="1 5" id="KW-0963">Cytoplasm</keyword>
<dbReference type="CDD" id="cd16964">
    <property type="entry name" value="YqgF"/>
    <property type="match status" value="1"/>
</dbReference>
<dbReference type="NCBIfam" id="TIGR00250">
    <property type="entry name" value="RNAse_H_YqgF"/>
    <property type="match status" value="1"/>
</dbReference>
<dbReference type="GO" id="GO:0004518">
    <property type="term" value="F:nuclease activity"/>
    <property type="evidence" value="ECO:0007669"/>
    <property type="project" value="UniProtKB-KW"/>
</dbReference>
<evidence type="ECO:0000256" key="2">
    <source>
        <dbReference type="ARBA" id="ARBA00022517"/>
    </source>
</evidence>
<evidence type="ECO:0000256" key="4">
    <source>
        <dbReference type="ARBA" id="ARBA00022801"/>
    </source>
</evidence>
<dbReference type="InterPro" id="IPR037027">
    <property type="entry name" value="YqgF/RNaseH-like_dom_sf"/>
</dbReference>
<dbReference type="InterPro" id="IPR012337">
    <property type="entry name" value="RNaseH-like_sf"/>
</dbReference>
<dbReference type="GO" id="GO:0016788">
    <property type="term" value="F:hydrolase activity, acting on ester bonds"/>
    <property type="evidence" value="ECO:0007669"/>
    <property type="project" value="UniProtKB-UniRule"/>
</dbReference>
<dbReference type="STRING" id="52442.SAMN05421880_1348"/>
<keyword evidence="2 5" id="KW-0690">Ribosome biogenesis</keyword>
<gene>
    <name evidence="8" type="ORF">SAMN05421880_1348</name>
</gene>
<dbReference type="EC" id="3.1.-.-" evidence="5"/>
<dbReference type="Pfam" id="PF03652">
    <property type="entry name" value="RuvX"/>
    <property type="match status" value="1"/>
</dbReference>
<comment type="subcellular location">
    <subcellularLocation>
        <location evidence="5">Cytoplasm</location>
    </subcellularLocation>
</comment>
<organism evidence="8 9">
    <name type="scientific">Nitrosomonas nitrosa</name>
    <dbReference type="NCBI Taxonomy" id="52442"/>
    <lineage>
        <taxon>Bacteria</taxon>
        <taxon>Pseudomonadati</taxon>
        <taxon>Pseudomonadota</taxon>
        <taxon>Betaproteobacteria</taxon>
        <taxon>Nitrosomonadales</taxon>
        <taxon>Nitrosomonadaceae</taxon>
        <taxon>Nitrosomonas</taxon>
    </lineage>
</organism>
<evidence type="ECO:0000313" key="8">
    <source>
        <dbReference type="EMBL" id="SFM79063.1"/>
    </source>
</evidence>
<dbReference type="AlphaFoldDB" id="A0A1I4TRA2"/>
<evidence type="ECO:0000256" key="5">
    <source>
        <dbReference type="HAMAP-Rule" id="MF_00651"/>
    </source>
</evidence>
<comment type="function">
    <text evidence="5">Could be a nuclease involved in processing of the 5'-end of pre-16S rRNA.</text>
</comment>
<dbReference type="SMART" id="SM00732">
    <property type="entry name" value="YqgFc"/>
    <property type="match status" value="1"/>
</dbReference>
<dbReference type="PANTHER" id="PTHR33317">
    <property type="entry name" value="POLYNUCLEOTIDYL TRANSFERASE, RIBONUCLEASE H-LIKE SUPERFAMILY PROTEIN"/>
    <property type="match status" value="1"/>
</dbReference>
<dbReference type="PANTHER" id="PTHR33317:SF4">
    <property type="entry name" value="POLYNUCLEOTIDYL TRANSFERASE, RIBONUCLEASE H-LIKE SUPERFAMILY PROTEIN"/>
    <property type="match status" value="1"/>
</dbReference>
<dbReference type="GO" id="GO:0005829">
    <property type="term" value="C:cytosol"/>
    <property type="evidence" value="ECO:0007669"/>
    <property type="project" value="TreeGrafter"/>
</dbReference>
<proteinExistence type="inferred from homology"/>
<feature type="compositionally biased region" description="Polar residues" evidence="6">
    <location>
        <begin position="1"/>
        <end position="15"/>
    </location>
</feature>
<dbReference type="InterPro" id="IPR006641">
    <property type="entry name" value="YqgF/RNaseH-like_dom"/>
</dbReference>
<feature type="domain" description="YqgF/RNase H-like" evidence="7">
    <location>
        <begin position="33"/>
        <end position="133"/>
    </location>
</feature>
<keyword evidence="4 5" id="KW-0378">Hydrolase</keyword>
<evidence type="ECO:0000313" key="9">
    <source>
        <dbReference type="Proteomes" id="UP000199561"/>
    </source>
</evidence>
<dbReference type="GO" id="GO:0000967">
    <property type="term" value="P:rRNA 5'-end processing"/>
    <property type="evidence" value="ECO:0007669"/>
    <property type="project" value="UniProtKB-UniRule"/>
</dbReference>
<comment type="similarity">
    <text evidence="5">Belongs to the YqgF HJR family.</text>
</comment>
<evidence type="ECO:0000256" key="1">
    <source>
        <dbReference type="ARBA" id="ARBA00022490"/>
    </source>
</evidence>
<accession>A0A1I4TRA2</accession>
<evidence type="ECO:0000256" key="6">
    <source>
        <dbReference type="SAM" id="MobiDB-lite"/>
    </source>
</evidence>
<protein>
    <recommendedName>
        <fullName evidence="5">Putative pre-16S rRNA nuclease</fullName>
        <ecNumber evidence="5">3.1.-.-</ecNumber>
    </recommendedName>
</protein>
<name>A0A1I4TRA2_9PROT</name>
<evidence type="ECO:0000259" key="7">
    <source>
        <dbReference type="SMART" id="SM00732"/>
    </source>
</evidence>
<reference evidence="8 9" key="1">
    <citation type="submission" date="2016-10" db="EMBL/GenBank/DDBJ databases">
        <authorList>
            <person name="de Groot N.N."/>
        </authorList>
    </citation>
    <scope>NUCLEOTIDE SEQUENCE [LARGE SCALE GENOMIC DNA]</scope>
    <source>
        <strain evidence="8 9">Nm146</strain>
    </source>
</reference>
<dbReference type="Proteomes" id="UP000199561">
    <property type="component" value="Unassembled WGS sequence"/>
</dbReference>
<evidence type="ECO:0000256" key="3">
    <source>
        <dbReference type="ARBA" id="ARBA00022722"/>
    </source>
</evidence>